<dbReference type="EMBL" id="SRYA01000012">
    <property type="protein sequence ID" value="TGY96835.1"/>
    <property type="molecule type" value="Genomic_DNA"/>
</dbReference>
<accession>A0AC61RYA3</accession>
<dbReference type="Proteomes" id="UP000304953">
    <property type="component" value="Unassembled WGS sequence"/>
</dbReference>
<protein>
    <submittedName>
        <fullName evidence="1">Flagellar basal body-associated FliL family protein</fullName>
    </submittedName>
</protein>
<sequence length="173" mass="18925">MKKNLMSVLILALVLANLVLTAILMISVVPQTKKANELITKVCSAIDLELEGGKDNSALNIPMDRIETVSLSDGESLTINLKTGEDGEAHHAVISVSLALDNKSEGYKTYGPDGISAKADLIRDEVNKIVGSHTIEEMRESQADVQDEILARLRRMFDSDFIVSVAFPTYTYE</sequence>
<gene>
    <name evidence="1" type="ORF">E5329_07515</name>
</gene>
<reference evidence="1" key="1">
    <citation type="submission" date="2019-04" db="EMBL/GenBank/DDBJ databases">
        <title>Microbes associate with the intestines of laboratory mice.</title>
        <authorList>
            <person name="Navarre W."/>
            <person name="Wong E."/>
            <person name="Huang K."/>
            <person name="Tropini C."/>
            <person name="Ng K."/>
            <person name="Yu B."/>
        </authorList>
    </citation>
    <scope>NUCLEOTIDE SEQUENCE</scope>
    <source>
        <strain evidence="1">NM01_1-7b</strain>
    </source>
</reference>
<keyword evidence="1" id="KW-0282">Flagellum</keyword>
<proteinExistence type="predicted"/>
<organism evidence="1 2">
    <name type="scientific">Petralouisia muris</name>
    <dbReference type="NCBI Taxonomy" id="3032872"/>
    <lineage>
        <taxon>Bacteria</taxon>
        <taxon>Bacillati</taxon>
        <taxon>Bacillota</taxon>
        <taxon>Clostridia</taxon>
        <taxon>Lachnospirales</taxon>
        <taxon>Lachnospiraceae</taxon>
        <taxon>Petralouisia</taxon>
    </lineage>
</organism>
<keyword evidence="2" id="KW-1185">Reference proteome</keyword>
<evidence type="ECO:0000313" key="2">
    <source>
        <dbReference type="Proteomes" id="UP000304953"/>
    </source>
</evidence>
<name>A0AC61RYA3_9FIRM</name>
<keyword evidence="1" id="KW-0966">Cell projection</keyword>
<comment type="caution">
    <text evidence="1">The sequence shown here is derived from an EMBL/GenBank/DDBJ whole genome shotgun (WGS) entry which is preliminary data.</text>
</comment>
<keyword evidence="1" id="KW-0969">Cilium</keyword>
<evidence type="ECO:0000313" key="1">
    <source>
        <dbReference type="EMBL" id="TGY96835.1"/>
    </source>
</evidence>